<keyword evidence="2" id="KW-1185">Reference proteome</keyword>
<protein>
    <submittedName>
        <fullName evidence="1">Uncharacterized protein</fullName>
    </submittedName>
</protein>
<proteinExistence type="predicted"/>
<gene>
    <name evidence="1" type="ORF">J3Q64DRAFT_1699379</name>
</gene>
<evidence type="ECO:0000313" key="2">
    <source>
        <dbReference type="Proteomes" id="UP001448207"/>
    </source>
</evidence>
<dbReference type="EMBL" id="JBCLYO010000011">
    <property type="protein sequence ID" value="KAL0085089.1"/>
    <property type="molecule type" value="Genomic_DNA"/>
</dbReference>
<organism evidence="1 2">
    <name type="scientific">Phycomyces blakesleeanus</name>
    <dbReference type="NCBI Taxonomy" id="4837"/>
    <lineage>
        <taxon>Eukaryota</taxon>
        <taxon>Fungi</taxon>
        <taxon>Fungi incertae sedis</taxon>
        <taxon>Mucoromycota</taxon>
        <taxon>Mucoromycotina</taxon>
        <taxon>Mucoromycetes</taxon>
        <taxon>Mucorales</taxon>
        <taxon>Phycomycetaceae</taxon>
        <taxon>Phycomyces</taxon>
    </lineage>
</organism>
<name>A0ABR3AXG1_PHYBL</name>
<evidence type="ECO:0000313" key="1">
    <source>
        <dbReference type="EMBL" id="KAL0085089.1"/>
    </source>
</evidence>
<reference evidence="1 2" key="1">
    <citation type="submission" date="2024-04" db="EMBL/GenBank/DDBJ databases">
        <title>Symmetric and asymmetric DNA N6-adenine methylation regulates different biological responses in Mucorales.</title>
        <authorList>
            <consortium name="Lawrence Berkeley National Laboratory"/>
            <person name="Lax C."/>
            <person name="Mondo S.J."/>
            <person name="Osorio-Concepcion M."/>
            <person name="Muszewska A."/>
            <person name="Corrochano-Luque M."/>
            <person name="Gutierrez G."/>
            <person name="Riley R."/>
            <person name="Lipzen A."/>
            <person name="Guo J."/>
            <person name="Hundley H."/>
            <person name="Amirebrahimi M."/>
            <person name="Ng V."/>
            <person name="Lorenzo-Gutierrez D."/>
            <person name="Binder U."/>
            <person name="Yang J."/>
            <person name="Song Y."/>
            <person name="Canovas D."/>
            <person name="Navarro E."/>
            <person name="Freitag M."/>
            <person name="Gabaldon T."/>
            <person name="Grigoriev I.V."/>
            <person name="Corrochano L.M."/>
            <person name="Nicolas F.E."/>
            <person name="Garre V."/>
        </authorList>
    </citation>
    <scope>NUCLEOTIDE SEQUENCE [LARGE SCALE GENOMIC DNA]</scope>
    <source>
        <strain evidence="1 2">L51</strain>
    </source>
</reference>
<comment type="caution">
    <text evidence="1">The sequence shown here is derived from an EMBL/GenBank/DDBJ whole genome shotgun (WGS) entry which is preliminary data.</text>
</comment>
<sequence length="116" mass="12921">MTDCHPRVTRDHDWNTPNCPPIHPNNTKMFWLRRQKWRTILVGFGQGTGSQTSVSVPLGGSLVAAGSTDRIPAGITSEISRENKAKVFKLIRGYMRKDKFTSTEPVLVSANEGNPR</sequence>
<dbReference type="Proteomes" id="UP001448207">
    <property type="component" value="Unassembled WGS sequence"/>
</dbReference>
<accession>A0ABR3AXG1</accession>